<protein>
    <submittedName>
        <fullName evidence="1">TrkH-domain-containing protein</fullName>
    </submittedName>
</protein>
<proteinExistence type="predicted"/>
<sequence>MPSLDTPIFPNRKGLGGFLGGIYHHLNFFRIHLLVFTFVPLVFSAILYTSNGENYVSYIDALFVCVSAATVTGLTSIDLSALTTWQQFILFIQMFLGSPIVVSWVMVLIRRYFLAKELRSRLTARDERIEERRKAIAKSNTHTHRRWWKTPISSLLHRTTTLHDESGDETDSSPSSKENHKNRRVRPDMIRRLDDKPKLINPSGWISKGRMPAAQEGPAESGSTRPRSSIREQEPTHSASVQLPGSVRPQPPPQQHNNSESHPVSPPPNHIPSYLSQPRSPSVTRTQTIEFTPFPQPRGRYQAKLSVDPSTKRQPSVAESRIQPSVTNGEGHMGVASRPSRMPRSESTTARITTNYTHRSSVPAMRRGLGGFPMPHEIISSIIHKFFPNLQRRIKRTVTIPVARTLTSQYVEGGQQFPGSQSVAYITFNALVGRNSTFHDLTHEQIGELCGIEFKALNCLIWIIPCYYLIIQATAFIVIAPYMSLPKWKRDFLPPNLYSDLSPVWFSLFQVVSAYTNTGFSLVDQSMIPFQRAYPMVVALIFLIIAGNTGFNIVHPVTRWSLLKLAPAHFGLKEPLTFLLDHPRRCFVYLFPSHQTWFLLSVILGLVLTDWFFFLILDIGTSAIEEIPLTLRALLGLMQAAAVRAAGFAAIPLAALAPGVKVLYVLMMYVSVYPIAMSVRSTNVYEENSLGIFGDEDGPVDENFSPVGSAATVWSRYLALHMRKQLSFDMWWLVLALFLLCIIERPGLIDPANRGWFNIFTIIFELVSAYGTVGLSLGIPTANYSLSGVFHPLSKLIVCLVMLRGRHRGLPVAIDRAVMLPEFQLDDQMSLQRRMSLSMNPTSPHGGDDTSLRRAPTIQALSAQEGV</sequence>
<evidence type="ECO:0000313" key="1">
    <source>
        <dbReference type="EMBL" id="KAF9650993.1"/>
    </source>
</evidence>
<dbReference type="EMBL" id="MU117979">
    <property type="protein sequence ID" value="KAF9650993.1"/>
    <property type="molecule type" value="Genomic_DNA"/>
</dbReference>
<keyword evidence="2" id="KW-1185">Reference proteome</keyword>
<reference evidence="1" key="1">
    <citation type="submission" date="2019-10" db="EMBL/GenBank/DDBJ databases">
        <authorList>
            <consortium name="DOE Joint Genome Institute"/>
            <person name="Kuo A."/>
            <person name="Miyauchi S."/>
            <person name="Kiss E."/>
            <person name="Drula E."/>
            <person name="Kohler A."/>
            <person name="Sanchez-Garcia M."/>
            <person name="Andreopoulos B."/>
            <person name="Barry K.W."/>
            <person name="Bonito G."/>
            <person name="Buee M."/>
            <person name="Carver A."/>
            <person name="Chen C."/>
            <person name="Cichocki N."/>
            <person name="Clum A."/>
            <person name="Culley D."/>
            <person name="Crous P.W."/>
            <person name="Fauchery L."/>
            <person name="Girlanda M."/>
            <person name="Hayes R."/>
            <person name="Keri Z."/>
            <person name="Labutti K."/>
            <person name="Lipzen A."/>
            <person name="Lombard V."/>
            <person name="Magnuson J."/>
            <person name="Maillard F."/>
            <person name="Morin E."/>
            <person name="Murat C."/>
            <person name="Nolan M."/>
            <person name="Ohm R."/>
            <person name="Pangilinan J."/>
            <person name="Pereira M."/>
            <person name="Perotto S."/>
            <person name="Peter M."/>
            <person name="Riley R."/>
            <person name="Sitrit Y."/>
            <person name="Stielow B."/>
            <person name="Szollosi G."/>
            <person name="Zifcakova L."/>
            <person name="Stursova M."/>
            <person name="Spatafora J.W."/>
            <person name="Tedersoo L."/>
            <person name="Vaario L.-M."/>
            <person name="Yamada A."/>
            <person name="Yan M."/>
            <person name="Wang P."/>
            <person name="Xu J."/>
            <person name="Bruns T."/>
            <person name="Baldrian P."/>
            <person name="Vilgalys R."/>
            <person name="Henrissat B."/>
            <person name="Grigoriev I.V."/>
            <person name="Hibbett D."/>
            <person name="Nagy L.G."/>
            <person name="Martin F.M."/>
        </authorList>
    </citation>
    <scope>NUCLEOTIDE SEQUENCE</scope>
    <source>
        <strain evidence="1">P2</strain>
    </source>
</reference>
<evidence type="ECO:0000313" key="2">
    <source>
        <dbReference type="Proteomes" id="UP000886501"/>
    </source>
</evidence>
<comment type="caution">
    <text evidence="1">The sequence shown here is derived from an EMBL/GenBank/DDBJ whole genome shotgun (WGS) entry which is preliminary data.</text>
</comment>
<accession>A0ACB6ZNT3</accession>
<organism evidence="1 2">
    <name type="scientific">Thelephora ganbajun</name>
    <name type="common">Ganba fungus</name>
    <dbReference type="NCBI Taxonomy" id="370292"/>
    <lineage>
        <taxon>Eukaryota</taxon>
        <taxon>Fungi</taxon>
        <taxon>Dikarya</taxon>
        <taxon>Basidiomycota</taxon>
        <taxon>Agaricomycotina</taxon>
        <taxon>Agaricomycetes</taxon>
        <taxon>Thelephorales</taxon>
        <taxon>Thelephoraceae</taxon>
        <taxon>Thelephora</taxon>
    </lineage>
</organism>
<reference evidence="1" key="2">
    <citation type="journal article" date="2020" name="Nat. Commun.">
        <title>Large-scale genome sequencing of mycorrhizal fungi provides insights into the early evolution of symbiotic traits.</title>
        <authorList>
            <person name="Miyauchi S."/>
            <person name="Kiss E."/>
            <person name="Kuo A."/>
            <person name="Drula E."/>
            <person name="Kohler A."/>
            <person name="Sanchez-Garcia M."/>
            <person name="Morin E."/>
            <person name="Andreopoulos B."/>
            <person name="Barry K.W."/>
            <person name="Bonito G."/>
            <person name="Buee M."/>
            <person name="Carver A."/>
            <person name="Chen C."/>
            <person name="Cichocki N."/>
            <person name="Clum A."/>
            <person name="Culley D."/>
            <person name="Crous P.W."/>
            <person name="Fauchery L."/>
            <person name="Girlanda M."/>
            <person name="Hayes R.D."/>
            <person name="Keri Z."/>
            <person name="LaButti K."/>
            <person name="Lipzen A."/>
            <person name="Lombard V."/>
            <person name="Magnuson J."/>
            <person name="Maillard F."/>
            <person name="Murat C."/>
            <person name="Nolan M."/>
            <person name="Ohm R.A."/>
            <person name="Pangilinan J."/>
            <person name="Pereira M.F."/>
            <person name="Perotto S."/>
            <person name="Peter M."/>
            <person name="Pfister S."/>
            <person name="Riley R."/>
            <person name="Sitrit Y."/>
            <person name="Stielow J.B."/>
            <person name="Szollosi G."/>
            <person name="Zifcakova L."/>
            <person name="Stursova M."/>
            <person name="Spatafora J.W."/>
            <person name="Tedersoo L."/>
            <person name="Vaario L.M."/>
            <person name="Yamada A."/>
            <person name="Yan M."/>
            <person name="Wang P."/>
            <person name="Xu J."/>
            <person name="Bruns T."/>
            <person name="Baldrian P."/>
            <person name="Vilgalys R."/>
            <person name="Dunand C."/>
            <person name="Henrissat B."/>
            <person name="Grigoriev I.V."/>
            <person name="Hibbett D."/>
            <person name="Nagy L.G."/>
            <person name="Martin F.M."/>
        </authorList>
    </citation>
    <scope>NUCLEOTIDE SEQUENCE</scope>
    <source>
        <strain evidence="1">P2</strain>
    </source>
</reference>
<dbReference type="Proteomes" id="UP000886501">
    <property type="component" value="Unassembled WGS sequence"/>
</dbReference>
<gene>
    <name evidence="1" type="ORF">BDM02DRAFT_3092153</name>
</gene>
<name>A0ACB6ZNT3_THEGA</name>